<keyword evidence="3" id="KW-1185">Reference proteome</keyword>
<protein>
    <submittedName>
        <fullName evidence="2">Uncharacterized protein</fullName>
    </submittedName>
</protein>
<feature type="transmembrane region" description="Helical" evidence="1">
    <location>
        <begin position="7"/>
        <end position="27"/>
    </location>
</feature>
<dbReference type="Proteomes" id="UP000692954">
    <property type="component" value="Unassembled WGS sequence"/>
</dbReference>
<organism evidence="2 3">
    <name type="scientific">Paramecium sonneborni</name>
    <dbReference type="NCBI Taxonomy" id="65129"/>
    <lineage>
        <taxon>Eukaryota</taxon>
        <taxon>Sar</taxon>
        <taxon>Alveolata</taxon>
        <taxon>Ciliophora</taxon>
        <taxon>Intramacronucleata</taxon>
        <taxon>Oligohymenophorea</taxon>
        <taxon>Peniculida</taxon>
        <taxon>Parameciidae</taxon>
        <taxon>Paramecium</taxon>
    </lineage>
</organism>
<gene>
    <name evidence="2" type="ORF">PSON_ATCC_30995.1.T1630116</name>
</gene>
<keyword evidence="1" id="KW-1133">Transmembrane helix</keyword>
<evidence type="ECO:0000256" key="1">
    <source>
        <dbReference type="SAM" id="Phobius"/>
    </source>
</evidence>
<evidence type="ECO:0000313" key="3">
    <source>
        <dbReference type="Proteomes" id="UP000692954"/>
    </source>
</evidence>
<evidence type="ECO:0000313" key="2">
    <source>
        <dbReference type="EMBL" id="CAD8125978.1"/>
    </source>
</evidence>
<feature type="transmembrane region" description="Helical" evidence="1">
    <location>
        <begin position="60"/>
        <end position="80"/>
    </location>
</feature>
<dbReference type="EMBL" id="CAJJDN010000163">
    <property type="protein sequence ID" value="CAD8125978.1"/>
    <property type="molecule type" value="Genomic_DNA"/>
</dbReference>
<proteinExistence type="predicted"/>
<dbReference type="AlphaFoldDB" id="A0A8S1RD89"/>
<sequence>MESQIKFSNIVKLLDGSFIFKVLIIIMKGPKKLNKYFIDNKSYIPCYYAIEKYQGAEGQFLFNIALLTKNILFLLIWKNFNRDEERLMLMHQYNNKQLK</sequence>
<name>A0A8S1RD89_9CILI</name>
<accession>A0A8S1RD89</accession>
<keyword evidence="1" id="KW-0812">Transmembrane</keyword>
<reference evidence="2" key="1">
    <citation type="submission" date="2021-01" db="EMBL/GenBank/DDBJ databases">
        <authorList>
            <consortium name="Genoscope - CEA"/>
            <person name="William W."/>
        </authorList>
    </citation>
    <scope>NUCLEOTIDE SEQUENCE</scope>
</reference>
<comment type="caution">
    <text evidence="2">The sequence shown here is derived from an EMBL/GenBank/DDBJ whole genome shotgun (WGS) entry which is preliminary data.</text>
</comment>
<keyword evidence="1" id="KW-0472">Membrane</keyword>